<dbReference type="Gene3D" id="1.10.3230.20">
    <property type="entry name" value="P22 tail accessory factor (Gp4)"/>
    <property type="match status" value="1"/>
</dbReference>
<accession>A0A6J5M936</accession>
<gene>
    <name evidence="1" type="ORF">UFOVP416_21</name>
</gene>
<organism evidence="1">
    <name type="scientific">uncultured Caudovirales phage</name>
    <dbReference type="NCBI Taxonomy" id="2100421"/>
    <lineage>
        <taxon>Viruses</taxon>
        <taxon>Duplodnaviria</taxon>
        <taxon>Heunggongvirae</taxon>
        <taxon>Uroviricota</taxon>
        <taxon>Caudoviricetes</taxon>
        <taxon>Peduoviridae</taxon>
        <taxon>Maltschvirus</taxon>
        <taxon>Maltschvirus maltsch</taxon>
    </lineage>
</organism>
<dbReference type="Pfam" id="PF11650">
    <property type="entry name" value="P22_Tail-4"/>
    <property type="match status" value="1"/>
</dbReference>
<reference evidence="1" key="1">
    <citation type="submission" date="2020-04" db="EMBL/GenBank/DDBJ databases">
        <authorList>
            <person name="Chiriac C."/>
            <person name="Salcher M."/>
            <person name="Ghai R."/>
            <person name="Kavagutti S V."/>
        </authorList>
    </citation>
    <scope>NUCLEOTIDE SEQUENCE</scope>
</reference>
<dbReference type="InterPro" id="IPR038258">
    <property type="entry name" value="Gp4_sf"/>
</dbReference>
<dbReference type="EMBL" id="LR796392">
    <property type="protein sequence ID" value="CAB4141546.1"/>
    <property type="molecule type" value="Genomic_DNA"/>
</dbReference>
<name>A0A6J5M936_9CAUD</name>
<evidence type="ECO:0000313" key="1">
    <source>
        <dbReference type="EMBL" id="CAB4141546.1"/>
    </source>
</evidence>
<proteinExistence type="predicted"/>
<sequence>MGYSKRQFIYAALEEIGLASYVFDLQPEQLETARRRLDAMMADWNGKGIRLGYPIPASPQDGSIDEQTSVPDSAYEAIICSLGIRLAPSYGKQVMPETKATAKQGYDTLLQRATFPLEQQFPNTLPSGAGNKPWRVYDNPFLGNPVYPVTAGPDGPIEYN</sequence>
<protein>
    <submittedName>
        <fullName evidence="1">Tail accessory factor GP4</fullName>
    </submittedName>
</protein>
<dbReference type="InterPro" id="IPR020362">
    <property type="entry name" value="Tail_accessory_Gp4"/>
</dbReference>